<accession>A0A0F9TQ38</accession>
<evidence type="ECO:0000259" key="1">
    <source>
        <dbReference type="Pfam" id="PF02464"/>
    </source>
</evidence>
<dbReference type="InterPro" id="IPR008136">
    <property type="entry name" value="CinA_C"/>
</dbReference>
<protein>
    <recommendedName>
        <fullName evidence="1">CinA C-terminal domain-containing protein</fullName>
    </recommendedName>
</protein>
<dbReference type="SUPFAM" id="SSF142433">
    <property type="entry name" value="CinA-like"/>
    <property type="match status" value="1"/>
</dbReference>
<sequence>MSISLPDMPALLDRAKACGVMIACAESCTGGMVAAALTQLPGSSALFDRGFVTYTNAAKIDMLGVSASTLAAFGAVSEQVAREMAQGALLRSQAQLTVSVTGIAGPGGSEHKPEGRVCFAIARGSEVVSETQEFGAPGRDIVRKAARDHALSLLLRAIS</sequence>
<dbReference type="Gene3D" id="3.90.950.20">
    <property type="entry name" value="CinA-like"/>
    <property type="match status" value="1"/>
</dbReference>
<gene>
    <name evidence="2" type="ORF">LCGC14_0625130</name>
</gene>
<reference evidence="2" key="1">
    <citation type="journal article" date="2015" name="Nature">
        <title>Complex archaea that bridge the gap between prokaryotes and eukaryotes.</title>
        <authorList>
            <person name="Spang A."/>
            <person name="Saw J.H."/>
            <person name="Jorgensen S.L."/>
            <person name="Zaremba-Niedzwiedzka K."/>
            <person name="Martijn J."/>
            <person name="Lind A.E."/>
            <person name="van Eijk R."/>
            <person name="Schleper C."/>
            <person name="Guy L."/>
            <person name="Ettema T.J."/>
        </authorList>
    </citation>
    <scope>NUCLEOTIDE SEQUENCE</scope>
</reference>
<organism evidence="2">
    <name type="scientific">marine sediment metagenome</name>
    <dbReference type="NCBI Taxonomy" id="412755"/>
    <lineage>
        <taxon>unclassified sequences</taxon>
        <taxon>metagenomes</taxon>
        <taxon>ecological metagenomes</taxon>
    </lineage>
</organism>
<name>A0A0F9TQ38_9ZZZZ</name>
<dbReference type="InterPro" id="IPR036653">
    <property type="entry name" value="CinA-like_C"/>
</dbReference>
<evidence type="ECO:0000313" key="2">
    <source>
        <dbReference type="EMBL" id="KKN51211.1"/>
    </source>
</evidence>
<dbReference type="AlphaFoldDB" id="A0A0F9TQ38"/>
<dbReference type="EMBL" id="LAZR01001074">
    <property type="protein sequence ID" value="KKN51211.1"/>
    <property type="molecule type" value="Genomic_DNA"/>
</dbReference>
<proteinExistence type="predicted"/>
<comment type="caution">
    <text evidence="2">The sequence shown here is derived from an EMBL/GenBank/DDBJ whole genome shotgun (WGS) entry which is preliminary data.</text>
</comment>
<dbReference type="NCBIfam" id="TIGR00199">
    <property type="entry name" value="PncC_domain"/>
    <property type="match status" value="1"/>
</dbReference>
<dbReference type="Pfam" id="PF02464">
    <property type="entry name" value="CinA"/>
    <property type="match status" value="1"/>
</dbReference>
<feature type="domain" description="CinA C-terminal" evidence="1">
    <location>
        <begin position="12"/>
        <end position="157"/>
    </location>
</feature>